<feature type="region of interest" description="Disordered" evidence="1">
    <location>
        <begin position="1"/>
        <end position="61"/>
    </location>
</feature>
<feature type="compositionally biased region" description="Polar residues" evidence="1">
    <location>
        <begin position="18"/>
        <end position="32"/>
    </location>
</feature>
<evidence type="ECO:0000256" key="1">
    <source>
        <dbReference type="SAM" id="MobiDB-lite"/>
    </source>
</evidence>
<evidence type="ECO:0000313" key="3">
    <source>
        <dbReference type="Proteomes" id="UP001328107"/>
    </source>
</evidence>
<dbReference type="AlphaFoldDB" id="A0AAN5D6U7"/>
<dbReference type="Proteomes" id="UP001328107">
    <property type="component" value="Unassembled WGS sequence"/>
</dbReference>
<gene>
    <name evidence="2" type="ORF">PMAYCL1PPCAC_27818</name>
</gene>
<feature type="compositionally biased region" description="Basic and acidic residues" evidence="1">
    <location>
        <begin position="1"/>
        <end position="11"/>
    </location>
</feature>
<feature type="non-terminal residue" evidence="2">
    <location>
        <position position="61"/>
    </location>
</feature>
<organism evidence="2 3">
    <name type="scientific">Pristionchus mayeri</name>
    <dbReference type="NCBI Taxonomy" id="1317129"/>
    <lineage>
        <taxon>Eukaryota</taxon>
        <taxon>Metazoa</taxon>
        <taxon>Ecdysozoa</taxon>
        <taxon>Nematoda</taxon>
        <taxon>Chromadorea</taxon>
        <taxon>Rhabditida</taxon>
        <taxon>Rhabditina</taxon>
        <taxon>Diplogasteromorpha</taxon>
        <taxon>Diplogasteroidea</taxon>
        <taxon>Neodiplogasteridae</taxon>
        <taxon>Pristionchus</taxon>
    </lineage>
</organism>
<sequence>MKEEPFEVKDELIDDFPDTNQINTNDKSSNVNVDHVEIKDEPIDDLAGTKQANTTVASSKP</sequence>
<protein>
    <submittedName>
        <fullName evidence="2">Uncharacterized protein</fullName>
    </submittedName>
</protein>
<feature type="compositionally biased region" description="Polar residues" evidence="1">
    <location>
        <begin position="50"/>
        <end position="61"/>
    </location>
</feature>
<proteinExistence type="predicted"/>
<comment type="caution">
    <text evidence="2">The sequence shown here is derived from an EMBL/GenBank/DDBJ whole genome shotgun (WGS) entry which is preliminary data.</text>
</comment>
<keyword evidence="3" id="KW-1185">Reference proteome</keyword>
<evidence type="ECO:0000313" key="2">
    <source>
        <dbReference type="EMBL" id="GMR57623.1"/>
    </source>
</evidence>
<accession>A0AAN5D6U7</accession>
<name>A0AAN5D6U7_9BILA</name>
<reference evidence="3" key="1">
    <citation type="submission" date="2022-10" db="EMBL/GenBank/DDBJ databases">
        <title>Genome assembly of Pristionchus species.</title>
        <authorList>
            <person name="Yoshida K."/>
            <person name="Sommer R.J."/>
        </authorList>
    </citation>
    <scope>NUCLEOTIDE SEQUENCE [LARGE SCALE GENOMIC DNA]</scope>
    <source>
        <strain evidence="3">RS5460</strain>
    </source>
</reference>
<dbReference type="EMBL" id="BTRK01000006">
    <property type="protein sequence ID" value="GMR57623.1"/>
    <property type="molecule type" value="Genomic_DNA"/>
</dbReference>